<evidence type="ECO:0000313" key="2">
    <source>
        <dbReference type="Proteomes" id="UP001500567"/>
    </source>
</evidence>
<gene>
    <name evidence="1" type="ORF">GCM10022408_33940</name>
</gene>
<proteinExistence type="predicted"/>
<reference evidence="2" key="1">
    <citation type="journal article" date="2019" name="Int. J. Syst. Evol. Microbiol.">
        <title>The Global Catalogue of Microorganisms (GCM) 10K type strain sequencing project: providing services to taxonomists for standard genome sequencing and annotation.</title>
        <authorList>
            <consortium name="The Broad Institute Genomics Platform"/>
            <consortium name="The Broad Institute Genome Sequencing Center for Infectious Disease"/>
            <person name="Wu L."/>
            <person name="Ma J."/>
        </authorList>
    </citation>
    <scope>NUCLEOTIDE SEQUENCE [LARGE SCALE GENOMIC DNA]</scope>
    <source>
        <strain evidence="2">JCM 17224</strain>
    </source>
</reference>
<dbReference type="Proteomes" id="UP001500567">
    <property type="component" value="Unassembled WGS sequence"/>
</dbReference>
<dbReference type="EMBL" id="BAABDJ010000038">
    <property type="protein sequence ID" value="GAA4017552.1"/>
    <property type="molecule type" value="Genomic_DNA"/>
</dbReference>
<evidence type="ECO:0000313" key="1">
    <source>
        <dbReference type="EMBL" id="GAA4017552.1"/>
    </source>
</evidence>
<sequence length="41" mass="4527">MITTLLKTLALVLLALLVRFTTIAAQNQTPAAQPRHQEIRA</sequence>
<organism evidence="1 2">
    <name type="scientific">Hymenobacter fastidiosus</name>
    <dbReference type="NCBI Taxonomy" id="486264"/>
    <lineage>
        <taxon>Bacteria</taxon>
        <taxon>Pseudomonadati</taxon>
        <taxon>Bacteroidota</taxon>
        <taxon>Cytophagia</taxon>
        <taxon>Cytophagales</taxon>
        <taxon>Hymenobacteraceae</taxon>
        <taxon>Hymenobacter</taxon>
    </lineage>
</organism>
<protein>
    <submittedName>
        <fullName evidence="1">Uncharacterized protein</fullName>
    </submittedName>
</protein>
<name>A0ABP7SWG1_9BACT</name>
<dbReference type="RefSeq" id="WP_345074651.1">
    <property type="nucleotide sequence ID" value="NZ_BAABDJ010000038.1"/>
</dbReference>
<keyword evidence="2" id="KW-1185">Reference proteome</keyword>
<accession>A0ABP7SWG1</accession>
<comment type="caution">
    <text evidence="1">The sequence shown here is derived from an EMBL/GenBank/DDBJ whole genome shotgun (WGS) entry which is preliminary data.</text>
</comment>